<reference evidence="2 3" key="1">
    <citation type="submission" date="2015-07" db="EMBL/GenBank/DDBJ databases">
        <title>The genome of Melipona quadrifasciata.</title>
        <authorList>
            <person name="Pan H."/>
            <person name="Kapheim K."/>
        </authorList>
    </citation>
    <scope>NUCLEOTIDE SEQUENCE [LARGE SCALE GENOMIC DNA]</scope>
    <source>
        <strain evidence="2">0111107301</strain>
        <tissue evidence="2">Whole body</tissue>
    </source>
</reference>
<feature type="compositionally biased region" description="Polar residues" evidence="1">
    <location>
        <begin position="158"/>
        <end position="174"/>
    </location>
</feature>
<keyword evidence="3" id="KW-1185">Reference proteome</keyword>
<accession>A0A0M9A4B8</accession>
<evidence type="ECO:0000313" key="2">
    <source>
        <dbReference type="EMBL" id="KOX75589.1"/>
    </source>
</evidence>
<organism evidence="2 3">
    <name type="scientific">Melipona quadrifasciata</name>
    <dbReference type="NCBI Taxonomy" id="166423"/>
    <lineage>
        <taxon>Eukaryota</taxon>
        <taxon>Metazoa</taxon>
        <taxon>Ecdysozoa</taxon>
        <taxon>Arthropoda</taxon>
        <taxon>Hexapoda</taxon>
        <taxon>Insecta</taxon>
        <taxon>Pterygota</taxon>
        <taxon>Neoptera</taxon>
        <taxon>Endopterygota</taxon>
        <taxon>Hymenoptera</taxon>
        <taxon>Apocrita</taxon>
        <taxon>Aculeata</taxon>
        <taxon>Apoidea</taxon>
        <taxon>Anthophila</taxon>
        <taxon>Apidae</taxon>
        <taxon>Melipona</taxon>
    </lineage>
</organism>
<dbReference type="EMBL" id="KQ435760">
    <property type="protein sequence ID" value="KOX75589.1"/>
    <property type="molecule type" value="Genomic_DNA"/>
</dbReference>
<gene>
    <name evidence="2" type="ORF">WN51_12778</name>
</gene>
<name>A0A0M9A4B8_9HYME</name>
<protein>
    <submittedName>
        <fullName evidence="2">Uncharacterized protein</fullName>
    </submittedName>
</protein>
<evidence type="ECO:0000256" key="1">
    <source>
        <dbReference type="SAM" id="MobiDB-lite"/>
    </source>
</evidence>
<dbReference type="AlphaFoldDB" id="A0A0M9A4B8"/>
<sequence>MQFQTSHECIEMASITSLKNRSERLCRLGFYKPEAFLSLVRKVGNPRNWTQEIYKDGCYSTENIDKFFDKFHLIAWLLEKLSRSSDLFAIRILKFECDRTYSVKINQAVHIHSISLRLSLFIDPRKRKNKVTNREKVVAEPNQGAIRNATCTKRKPSQWMSVPGTRSTDSQSAEKQTKIELFSKGLSPGGVGV</sequence>
<feature type="region of interest" description="Disordered" evidence="1">
    <location>
        <begin position="153"/>
        <end position="193"/>
    </location>
</feature>
<proteinExistence type="predicted"/>
<evidence type="ECO:0000313" key="3">
    <source>
        <dbReference type="Proteomes" id="UP000053105"/>
    </source>
</evidence>
<dbReference type="Proteomes" id="UP000053105">
    <property type="component" value="Unassembled WGS sequence"/>
</dbReference>